<keyword evidence="1" id="KW-1133">Transmembrane helix</keyword>
<dbReference type="Pfam" id="PF04307">
    <property type="entry name" value="YdjM"/>
    <property type="match status" value="1"/>
</dbReference>
<dbReference type="PANTHER" id="PTHR35531:SF1">
    <property type="entry name" value="INNER MEMBRANE PROTEIN YBCI-RELATED"/>
    <property type="match status" value="1"/>
</dbReference>
<gene>
    <name evidence="2" type="ORF">MNBD_GAMMA21-2082</name>
</gene>
<evidence type="ECO:0000313" key="2">
    <source>
        <dbReference type="EMBL" id="VAW91034.1"/>
    </source>
</evidence>
<feature type="transmembrane region" description="Helical" evidence="1">
    <location>
        <begin position="157"/>
        <end position="177"/>
    </location>
</feature>
<dbReference type="AlphaFoldDB" id="A0A3B1ABB9"/>
<name>A0A3B1ABB9_9ZZZZ</name>
<dbReference type="InterPro" id="IPR007404">
    <property type="entry name" value="YdjM-like"/>
</dbReference>
<evidence type="ECO:0000256" key="1">
    <source>
        <dbReference type="SAM" id="Phobius"/>
    </source>
</evidence>
<sequence length="181" mass="20487">MPTVITHSIFAISLAHLSKNSELPGRFWTLAIVCSLLPDLDVIGFRFGIAYADAWGHRGLSHSLSFALLTGLLVVLIFFWQTRLRSLRVRLVVFYFAVTASHGVFDALTNGGLGIAFFAPFDDTRYFFPFQPIEVSPIGLKNFLTERGMDVLLSETLWLILPSFIFMMLVSMIRRIIRKDL</sequence>
<proteinExistence type="predicted"/>
<accession>A0A3B1ABB9</accession>
<keyword evidence="1" id="KW-0472">Membrane</keyword>
<keyword evidence="1" id="KW-0812">Transmembrane</keyword>
<dbReference type="PANTHER" id="PTHR35531">
    <property type="entry name" value="INNER MEMBRANE PROTEIN YBCI-RELATED"/>
    <property type="match status" value="1"/>
</dbReference>
<evidence type="ECO:0008006" key="3">
    <source>
        <dbReference type="Google" id="ProtNLM"/>
    </source>
</evidence>
<organism evidence="2">
    <name type="scientific">hydrothermal vent metagenome</name>
    <dbReference type="NCBI Taxonomy" id="652676"/>
    <lineage>
        <taxon>unclassified sequences</taxon>
        <taxon>metagenomes</taxon>
        <taxon>ecological metagenomes</taxon>
    </lineage>
</organism>
<feature type="transmembrane region" description="Helical" evidence="1">
    <location>
        <begin position="61"/>
        <end position="80"/>
    </location>
</feature>
<reference evidence="2" key="1">
    <citation type="submission" date="2018-06" db="EMBL/GenBank/DDBJ databases">
        <authorList>
            <person name="Zhirakovskaya E."/>
        </authorList>
    </citation>
    <scope>NUCLEOTIDE SEQUENCE</scope>
</reference>
<protein>
    <recommendedName>
        <fullName evidence="3">Inner membrane protein YbcI</fullName>
    </recommendedName>
</protein>
<dbReference type="EMBL" id="UOFR01000009">
    <property type="protein sequence ID" value="VAW91034.1"/>
    <property type="molecule type" value="Genomic_DNA"/>
</dbReference>
<feature type="transmembrane region" description="Helical" evidence="1">
    <location>
        <begin position="27"/>
        <end position="49"/>
    </location>
</feature>
<feature type="transmembrane region" description="Helical" evidence="1">
    <location>
        <begin position="92"/>
        <end position="119"/>
    </location>
</feature>